<evidence type="ECO:0000256" key="2">
    <source>
        <dbReference type="ARBA" id="ARBA00022801"/>
    </source>
</evidence>
<dbReference type="InterPro" id="IPR008263">
    <property type="entry name" value="GH16_AS"/>
</dbReference>
<keyword evidence="8" id="KW-0134">Cell wall</keyword>
<feature type="glycosylation site" description="N-linked (GlcNAc...) asparagine" evidence="7">
    <location>
        <position position="115"/>
    </location>
</feature>
<evidence type="ECO:0000256" key="8">
    <source>
        <dbReference type="RuleBase" id="RU361120"/>
    </source>
</evidence>
<dbReference type="GO" id="GO:0009505">
    <property type="term" value="C:plant-type cell wall"/>
    <property type="evidence" value="ECO:0000318"/>
    <property type="project" value="GO_Central"/>
</dbReference>
<evidence type="ECO:0000256" key="7">
    <source>
        <dbReference type="PIRSR" id="PIRSR005604-2"/>
    </source>
</evidence>
<dbReference type="SUPFAM" id="SSF49899">
    <property type="entry name" value="Concanavalin A-like lectins/glucanases"/>
    <property type="match status" value="1"/>
</dbReference>
<evidence type="ECO:0000256" key="3">
    <source>
        <dbReference type="ARBA" id="ARBA00023157"/>
    </source>
</evidence>
<dbReference type="InterPro" id="IPR013320">
    <property type="entry name" value="ConA-like_dom_sf"/>
</dbReference>
<dbReference type="EC" id="2.4.1.207" evidence="8"/>
<feature type="domain" description="GH16" evidence="9">
    <location>
        <begin position="4"/>
        <end position="221"/>
    </location>
</feature>
<comment type="PTM">
    <text evidence="8">Contains at least one intrachain disulfide bond essential for its enzymatic activity.</text>
</comment>
<keyword evidence="8" id="KW-0052">Apoplast</keyword>
<dbReference type="AlphaFoldDB" id="A0A9R0II68"/>
<dbReference type="InterPro" id="IPR044791">
    <property type="entry name" value="Beta-glucanase/XTH"/>
</dbReference>
<evidence type="ECO:0000256" key="1">
    <source>
        <dbReference type="ARBA" id="ARBA00022679"/>
    </source>
</evidence>
<comment type="subcellular location">
    <subcellularLocation>
        <location evidence="8">Secreted</location>
        <location evidence="8">Cell wall</location>
    </subcellularLocation>
    <subcellularLocation>
        <location evidence="8">Secreted</location>
        <location evidence="8">Extracellular space</location>
        <location evidence="8">Apoplast</location>
    </subcellularLocation>
</comment>
<dbReference type="GO" id="GO:0048046">
    <property type="term" value="C:apoplast"/>
    <property type="evidence" value="ECO:0007669"/>
    <property type="project" value="UniProtKB-SubCell"/>
</dbReference>
<dbReference type="GO" id="GO:0004553">
    <property type="term" value="F:hydrolase activity, hydrolyzing O-glycosyl compounds"/>
    <property type="evidence" value="ECO:0007669"/>
    <property type="project" value="InterPro"/>
</dbReference>
<accession>A0A9R0II68</accession>
<dbReference type="PRINTS" id="PR00737">
    <property type="entry name" value="GLHYDRLASE16"/>
</dbReference>
<evidence type="ECO:0000256" key="5">
    <source>
        <dbReference type="ARBA" id="ARBA00023295"/>
    </source>
</evidence>
<dbReference type="GO" id="GO:0016762">
    <property type="term" value="F:xyloglucan:xyloglucosyl transferase activity"/>
    <property type="evidence" value="ECO:0000318"/>
    <property type="project" value="GO_Central"/>
</dbReference>
<dbReference type="GO" id="GO:0010411">
    <property type="term" value="P:xyloglucan metabolic process"/>
    <property type="evidence" value="ECO:0000318"/>
    <property type="project" value="GO_Central"/>
</dbReference>
<feature type="chain" id="PRO_5045012662" description="Xyloglucan endotransglucosylase/hydrolase" evidence="8">
    <location>
        <begin position="31"/>
        <end position="292"/>
    </location>
</feature>
<reference evidence="11" key="2">
    <citation type="submission" date="2025-08" db="UniProtKB">
        <authorList>
            <consortium name="RefSeq"/>
        </authorList>
    </citation>
    <scope>IDENTIFICATION</scope>
    <source>
        <tissue evidence="11">Leaf</tissue>
    </source>
</reference>
<keyword evidence="5 8" id="KW-0326">Glycosidase</keyword>
<dbReference type="PROSITE" id="PS51762">
    <property type="entry name" value="GH16_2"/>
    <property type="match status" value="1"/>
</dbReference>
<dbReference type="KEGG" id="soe:110788757"/>
<evidence type="ECO:0000256" key="4">
    <source>
        <dbReference type="ARBA" id="ARBA00023180"/>
    </source>
</evidence>
<dbReference type="CDD" id="cd02176">
    <property type="entry name" value="GH16_XET"/>
    <property type="match status" value="1"/>
</dbReference>
<feature type="signal peptide" evidence="8">
    <location>
        <begin position="1"/>
        <end position="30"/>
    </location>
</feature>
<name>A0A9R0II68_SPIOL</name>
<dbReference type="GO" id="GO:0071555">
    <property type="term" value="P:cell wall organization"/>
    <property type="evidence" value="ECO:0007669"/>
    <property type="project" value="UniProtKB-KW"/>
</dbReference>
<dbReference type="RefSeq" id="XP_021849095.2">
    <property type="nucleotide sequence ID" value="XM_021993403.2"/>
</dbReference>
<keyword evidence="3" id="KW-1015">Disulfide bond</keyword>
<gene>
    <name evidence="11" type="primary">LOC110788757</name>
</gene>
<dbReference type="InterPro" id="IPR000757">
    <property type="entry name" value="Beta-glucanase-like"/>
</dbReference>
<comment type="function">
    <text evidence="8">Catalyzes xyloglucan endohydrolysis (XEH) and/or endotransglycosylation (XET). Cleaves and religates xyloglucan polymers, an essential constituent of the primary cell wall, and thereby participates in cell wall construction of growing tissues.</text>
</comment>
<keyword evidence="8" id="KW-0732">Signal</keyword>
<sequence>MAFLSTNCNSTPLITVTLIMLWLIPLVTHADNFKKNFHATWGHDRVKILDDGKQLTLSLDKYTGSGFESKSRYLFGRFDMKIKLVPRNSAGTVTTFFLASNGPIHDEIDFEFLGNVTGEPYTIHTNVYSQGKGNREQQFKLWFDPTTDFHTYSITWNPHNIIFSIDGQAIREFKNRGSIGVPYPVSKPMKIYASLWNADDWATMGGRVKTNWKQAPFIASYGGFRITACKWAHSTRSTNCLNSNSNGEKDQWKKQILKSSDIKRMKMMQRKYMVYNYCTDNNRFPKGLPVDC</sequence>
<organism evidence="10 11">
    <name type="scientific">Spinacia oleracea</name>
    <name type="common">Spinach</name>
    <dbReference type="NCBI Taxonomy" id="3562"/>
    <lineage>
        <taxon>Eukaryota</taxon>
        <taxon>Viridiplantae</taxon>
        <taxon>Streptophyta</taxon>
        <taxon>Embryophyta</taxon>
        <taxon>Tracheophyta</taxon>
        <taxon>Spermatophyta</taxon>
        <taxon>Magnoliopsida</taxon>
        <taxon>eudicotyledons</taxon>
        <taxon>Gunneridae</taxon>
        <taxon>Pentapetalae</taxon>
        <taxon>Caryophyllales</taxon>
        <taxon>Chenopodiaceae</taxon>
        <taxon>Chenopodioideae</taxon>
        <taxon>Anserineae</taxon>
        <taxon>Spinacia</taxon>
    </lineage>
</organism>
<dbReference type="PANTHER" id="PTHR31062">
    <property type="entry name" value="XYLOGLUCAN ENDOTRANSGLUCOSYLASE/HYDROLASE PROTEIN 8-RELATED"/>
    <property type="match status" value="1"/>
</dbReference>
<dbReference type="Pfam" id="PF06955">
    <property type="entry name" value="XET_C"/>
    <property type="match status" value="1"/>
</dbReference>
<dbReference type="Pfam" id="PF00722">
    <property type="entry name" value="Glyco_hydro_16"/>
    <property type="match status" value="1"/>
</dbReference>
<evidence type="ECO:0000313" key="10">
    <source>
        <dbReference type="Proteomes" id="UP000813463"/>
    </source>
</evidence>
<keyword evidence="8" id="KW-0961">Cell wall biogenesis/degradation</keyword>
<dbReference type="GO" id="GO:0009834">
    <property type="term" value="P:plant-type secondary cell wall biogenesis"/>
    <property type="evidence" value="ECO:0000318"/>
    <property type="project" value="GO_Central"/>
</dbReference>
<protein>
    <recommendedName>
        <fullName evidence="8">Xyloglucan endotransglucosylase/hydrolase</fullName>
        <ecNumber evidence="8">2.4.1.207</ecNumber>
    </recommendedName>
</protein>
<keyword evidence="2 8" id="KW-0378">Hydrolase</keyword>
<feature type="active site" description="Proton donor" evidence="6">
    <location>
        <position position="111"/>
    </location>
</feature>
<evidence type="ECO:0000259" key="9">
    <source>
        <dbReference type="PROSITE" id="PS51762"/>
    </source>
</evidence>
<dbReference type="InterPro" id="IPR008264">
    <property type="entry name" value="Beta_glucanase"/>
</dbReference>
<feature type="active site" description="Nucleophile" evidence="6">
    <location>
        <position position="107"/>
    </location>
</feature>
<reference evidence="10" key="1">
    <citation type="journal article" date="2021" name="Nat. Commun.">
        <title>Genomic analyses provide insights into spinach domestication and the genetic basis of agronomic traits.</title>
        <authorList>
            <person name="Cai X."/>
            <person name="Sun X."/>
            <person name="Xu C."/>
            <person name="Sun H."/>
            <person name="Wang X."/>
            <person name="Ge C."/>
            <person name="Zhang Z."/>
            <person name="Wang Q."/>
            <person name="Fei Z."/>
            <person name="Jiao C."/>
            <person name="Wang Q."/>
        </authorList>
    </citation>
    <scope>NUCLEOTIDE SEQUENCE [LARGE SCALE GENOMIC DNA]</scope>
    <source>
        <strain evidence="10">cv. Varoflay</strain>
    </source>
</reference>
<comment type="similarity">
    <text evidence="8">Belongs to the glycosyl hydrolase 16 family.</text>
</comment>
<dbReference type="GeneID" id="110788757"/>
<keyword evidence="8" id="KW-0964">Secreted</keyword>
<keyword evidence="4" id="KW-0325">Glycoprotein</keyword>
<evidence type="ECO:0000313" key="11">
    <source>
        <dbReference type="RefSeq" id="XP_021849095.2"/>
    </source>
</evidence>
<dbReference type="InterPro" id="IPR016455">
    <property type="entry name" value="XTH"/>
</dbReference>
<proteinExistence type="inferred from homology"/>
<keyword evidence="1 8" id="KW-0808">Transferase</keyword>
<dbReference type="Proteomes" id="UP000813463">
    <property type="component" value="Chromosome 2"/>
</dbReference>
<dbReference type="PIRSF" id="PIRSF005604">
    <property type="entry name" value="XET"/>
    <property type="match status" value="1"/>
</dbReference>
<dbReference type="InterPro" id="IPR010713">
    <property type="entry name" value="XET_C"/>
</dbReference>
<evidence type="ECO:0000256" key="6">
    <source>
        <dbReference type="PIRSR" id="PIRSR005604-1"/>
    </source>
</evidence>
<dbReference type="Gene3D" id="2.60.120.200">
    <property type="match status" value="1"/>
</dbReference>
<keyword evidence="10" id="KW-1185">Reference proteome</keyword>
<dbReference type="PROSITE" id="PS01034">
    <property type="entry name" value="GH16_1"/>
    <property type="match status" value="1"/>
</dbReference>